<dbReference type="PROSITE" id="PS50262">
    <property type="entry name" value="G_PROTEIN_RECEP_F1_2"/>
    <property type="match status" value="1"/>
</dbReference>
<dbReference type="Gene3D" id="1.20.1070.10">
    <property type="entry name" value="Rhodopsin 7-helix transmembrane proteins"/>
    <property type="match status" value="1"/>
</dbReference>
<accession>A0A913YU64</accession>
<dbReference type="GO" id="GO:0016020">
    <property type="term" value="C:membrane"/>
    <property type="evidence" value="ECO:0007669"/>
    <property type="project" value="UniProtKB-SubCell"/>
</dbReference>
<keyword evidence="5" id="KW-0498">Mitosis</keyword>
<evidence type="ECO:0000256" key="8">
    <source>
        <dbReference type="ARBA" id="ARBA00023136"/>
    </source>
</evidence>
<dbReference type="Proteomes" id="UP000887567">
    <property type="component" value="Unplaced"/>
</dbReference>
<comment type="subcellular location">
    <subcellularLocation>
        <location evidence="2">Membrane</location>
    </subcellularLocation>
    <subcellularLocation>
        <location evidence="1">Nucleus</location>
    </subcellularLocation>
</comment>
<feature type="region of interest" description="Disordered" evidence="11">
    <location>
        <begin position="468"/>
        <end position="616"/>
    </location>
</feature>
<dbReference type="SUPFAM" id="SSF81321">
    <property type="entry name" value="Family A G protein-coupled receptor-like"/>
    <property type="match status" value="1"/>
</dbReference>
<evidence type="ECO:0000313" key="13">
    <source>
        <dbReference type="EnsemblMetazoa" id="XP_028518603.1"/>
    </source>
</evidence>
<proteinExistence type="predicted"/>
<dbReference type="PANTHER" id="PTHR14222:SF1">
    <property type="entry name" value="CONDENSIN-2 COMPLEX SUBUNIT D3"/>
    <property type="match status" value="1"/>
</dbReference>
<evidence type="ECO:0000256" key="4">
    <source>
        <dbReference type="ARBA" id="ARBA00022692"/>
    </source>
</evidence>
<dbReference type="InterPro" id="IPR011989">
    <property type="entry name" value="ARM-like"/>
</dbReference>
<keyword evidence="4" id="KW-0812">Transmembrane</keyword>
<dbReference type="InterPro" id="IPR032682">
    <property type="entry name" value="Cnd1_C"/>
</dbReference>
<dbReference type="KEGG" id="epa:110251098"/>
<dbReference type="Gene3D" id="1.25.10.10">
    <property type="entry name" value="Leucine-rich Repeat Variant"/>
    <property type="match status" value="1"/>
</dbReference>
<reference evidence="13" key="1">
    <citation type="submission" date="2022-11" db="UniProtKB">
        <authorList>
            <consortium name="EnsemblMetazoa"/>
        </authorList>
    </citation>
    <scope>IDENTIFICATION</scope>
</reference>
<dbReference type="AlphaFoldDB" id="A0A913YU64"/>
<sequence>MSFGVSAYSCFGIAIDRYFAVAYPLKRPFEDKMKNVIAVIWIVAVASSSPCLHFYTTHHVGNLVLWLDGILPLVLDRETTAQEKCYCTIEEIILSKIVPLHRSIAEPHTLAWSLLQIVASPNGQEIRKQELQRKLSGFNDTPDVIAAIIGTLCKLCRSQPQAKTMIDSWCADLLKSCEQTLSGVILEENQVSKVTDEVIVKNLFTVGEVAQLAPGRTTERLFLLVESMLISEASLSTPGTPQSIQKSQLSNTVKAHAFVTLGKLCLQNEHLAKKCTAALARELEVSDDAAIRNNVIVVMCDLCVRYTSLVDRFIPNIATCLRDSAPLVRRQTLTLLTHLLQEDYVKWRGSLFYHFITALVDEDKNIRQFADFCLVHLLLTRHPGMFYQHFVECIFHFNSYDKHKEGILPILFELFQFEKERSPLLKDLLGYLKEVMKDYRNEVKEVLSADNQLANEIEFDLRKFEEEQKELQEQKKRSQQETAMTPGTKSGYQSPRGNQSKFITPPLSSGNGITKTPIPPSSCSRARRTAELPKTPMRSRRHTLATAALINSARKDMNQASRLTNDKRPKSSSHVSNLSCSEPKPNAQPSLISKKGVDDDGEEKQEDVICMPSPDQ</sequence>
<organism evidence="13 14">
    <name type="scientific">Exaiptasia diaphana</name>
    <name type="common">Tropical sea anemone</name>
    <name type="synonym">Aiptasia pulchella</name>
    <dbReference type="NCBI Taxonomy" id="2652724"/>
    <lineage>
        <taxon>Eukaryota</taxon>
        <taxon>Metazoa</taxon>
        <taxon>Cnidaria</taxon>
        <taxon>Anthozoa</taxon>
        <taxon>Hexacorallia</taxon>
        <taxon>Actiniaria</taxon>
        <taxon>Aiptasiidae</taxon>
        <taxon>Exaiptasia</taxon>
    </lineage>
</organism>
<dbReference type="CDD" id="cd00637">
    <property type="entry name" value="7tm_classA_rhodopsin-like"/>
    <property type="match status" value="1"/>
</dbReference>
<evidence type="ECO:0000256" key="11">
    <source>
        <dbReference type="SAM" id="MobiDB-lite"/>
    </source>
</evidence>
<dbReference type="GO" id="GO:0010032">
    <property type="term" value="P:meiotic chromosome condensation"/>
    <property type="evidence" value="ECO:0007669"/>
    <property type="project" value="TreeGrafter"/>
</dbReference>
<protein>
    <recommendedName>
        <fullName evidence="12">G-protein coupled receptors family 1 profile domain-containing protein</fullName>
    </recommendedName>
</protein>
<dbReference type="GO" id="GO:0042393">
    <property type="term" value="F:histone binding"/>
    <property type="evidence" value="ECO:0007669"/>
    <property type="project" value="TreeGrafter"/>
</dbReference>
<dbReference type="InterPro" id="IPR017452">
    <property type="entry name" value="GPCR_Rhodpsn_7TM"/>
</dbReference>
<dbReference type="InterPro" id="IPR016024">
    <property type="entry name" value="ARM-type_fold"/>
</dbReference>
<dbReference type="OrthoDB" id="10263978at2759"/>
<evidence type="ECO:0000256" key="7">
    <source>
        <dbReference type="ARBA" id="ARBA00023067"/>
    </source>
</evidence>
<evidence type="ECO:0000256" key="6">
    <source>
        <dbReference type="ARBA" id="ARBA00022989"/>
    </source>
</evidence>
<dbReference type="EnsemblMetazoa" id="XM_028662802.1">
    <property type="protein sequence ID" value="XP_028518603.1"/>
    <property type="gene ID" value="LOC110251098"/>
</dbReference>
<evidence type="ECO:0000256" key="9">
    <source>
        <dbReference type="ARBA" id="ARBA00023242"/>
    </source>
</evidence>
<dbReference type="InterPro" id="IPR026971">
    <property type="entry name" value="CND1/NCAPD3"/>
</dbReference>
<feature type="compositionally biased region" description="Basic and acidic residues" evidence="11">
    <location>
        <begin position="468"/>
        <end position="479"/>
    </location>
</feature>
<dbReference type="Pfam" id="PF00001">
    <property type="entry name" value="7tm_1"/>
    <property type="match status" value="1"/>
</dbReference>
<dbReference type="RefSeq" id="XP_028518603.1">
    <property type="nucleotide sequence ID" value="XM_028662802.1"/>
</dbReference>
<evidence type="ECO:0000259" key="12">
    <source>
        <dbReference type="PROSITE" id="PS50262"/>
    </source>
</evidence>
<dbReference type="PANTHER" id="PTHR14222">
    <property type="entry name" value="CONDENSIN"/>
    <property type="match status" value="1"/>
</dbReference>
<keyword evidence="8" id="KW-0472">Membrane</keyword>
<evidence type="ECO:0000256" key="10">
    <source>
        <dbReference type="ARBA" id="ARBA00023306"/>
    </source>
</evidence>
<keyword evidence="6" id="KW-1133">Transmembrane helix</keyword>
<dbReference type="InterPro" id="IPR000276">
    <property type="entry name" value="GPCR_Rhodpsn"/>
</dbReference>
<keyword evidence="7" id="KW-0226">DNA condensation</keyword>
<dbReference type="GO" id="GO:0004930">
    <property type="term" value="F:G protein-coupled receptor activity"/>
    <property type="evidence" value="ECO:0007669"/>
    <property type="project" value="InterPro"/>
</dbReference>
<keyword evidence="10" id="KW-0131">Cell cycle</keyword>
<keyword evidence="3" id="KW-0132">Cell division</keyword>
<keyword evidence="14" id="KW-1185">Reference proteome</keyword>
<evidence type="ECO:0000256" key="2">
    <source>
        <dbReference type="ARBA" id="ARBA00004370"/>
    </source>
</evidence>
<dbReference type="SUPFAM" id="SSF48371">
    <property type="entry name" value="ARM repeat"/>
    <property type="match status" value="1"/>
</dbReference>
<evidence type="ECO:0000256" key="1">
    <source>
        <dbReference type="ARBA" id="ARBA00004123"/>
    </source>
</evidence>
<name>A0A913YU64_EXADI</name>
<evidence type="ECO:0000313" key="14">
    <source>
        <dbReference type="Proteomes" id="UP000887567"/>
    </source>
</evidence>
<dbReference type="GO" id="GO:0000779">
    <property type="term" value="C:condensed chromosome, centromeric region"/>
    <property type="evidence" value="ECO:0007669"/>
    <property type="project" value="TreeGrafter"/>
</dbReference>
<dbReference type="GO" id="GO:0005634">
    <property type="term" value="C:nucleus"/>
    <property type="evidence" value="ECO:0007669"/>
    <property type="project" value="UniProtKB-SubCell"/>
</dbReference>
<evidence type="ECO:0000256" key="3">
    <source>
        <dbReference type="ARBA" id="ARBA00022618"/>
    </source>
</evidence>
<dbReference type="GO" id="GO:0000796">
    <property type="term" value="C:condensin complex"/>
    <property type="evidence" value="ECO:0007669"/>
    <property type="project" value="TreeGrafter"/>
</dbReference>
<dbReference type="Pfam" id="PF12717">
    <property type="entry name" value="Cnd1"/>
    <property type="match status" value="1"/>
</dbReference>
<dbReference type="GO" id="GO:0051301">
    <property type="term" value="P:cell division"/>
    <property type="evidence" value="ECO:0007669"/>
    <property type="project" value="UniProtKB-KW"/>
</dbReference>
<evidence type="ECO:0000256" key="5">
    <source>
        <dbReference type="ARBA" id="ARBA00022776"/>
    </source>
</evidence>
<feature type="domain" description="G-protein coupled receptors family 1 profile" evidence="12">
    <location>
        <begin position="1"/>
        <end position="50"/>
    </location>
</feature>
<dbReference type="GeneID" id="110251098"/>
<keyword evidence="9" id="KW-0539">Nucleus</keyword>
<feature type="compositionally biased region" description="Polar residues" evidence="11">
    <location>
        <begin position="482"/>
        <end position="514"/>
    </location>
</feature>
<dbReference type="GO" id="GO:0007076">
    <property type="term" value="P:mitotic chromosome condensation"/>
    <property type="evidence" value="ECO:0007669"/>
    <property type="project" value="InterPro"/>
</dbReference>